<dbReference type="STRING" id="3821.A0A151SXD9"/>
<dbReference type="InterPro" id="IPR013087">
    <property type="entry name" value="Znf_C2H2_type"/>
</dbReference>
<dbReference type="GO" id="GO:0005634">
    <property type="term" value="C:nucleus"/>
    <property type="evidence" value="ECO:0007669"/>
    <property type="project" value="TreeGrafter"/>
</dbReference>
<protein>
    <submittedName>
        <fullName evidence="4">Zinc finger protein 6</fullName>
    </submittedName>
</protein>
<organism evidence="4 5">
    <name type="scientific">Cajanus cajan</name>
    <name type="common">Pigeon pea</name>
    <name type="synonym">Cajanus indicus</name>
    <dbReference type="NCBI Taxonomy" id="3821"/>
    <lineage>
        <taxon>Eukaryota</taxon>
        <taxon>Viridiplantae</taxon>
        <taxon>Streptophyta</taxon>
        <taxon>Embryophyta</taxon>
        <taxon>Tracheophyta</taxon>
        <taxon>Spermatophyta</taxon>
        <taxon>Magnoliopsida</taxon>
        <taxon>eudicotyledons</taxon>
        <taxon>Gunneridae</taxon>
        <taxon>Pentapetalae</taxon>
        <taxon>rosids</taxon>
        <taxon>fabids</taxon>
        <taxon>Fabales</taxon>
        <taxon>Fabaceae</taxon>
        <taxon>Papilionoideae</taxon>
        <taxon>50 kb inversion clade</taxon>
        <taxon>NPAAA clade</taxon>
        <taxon>indigoferoid/millettioid clade</taxon>
        <taxon>Phaseoleae</taxon>
        <taxon>Cajanus</taxon>
    </lineage>
</organism>
<dbReference type="Gramene" id="C.cajan_14460.t">
    <property type="protein sequence ID" value="C.cajan_14460.t.cds1"/>
    <property type="gene ID" value="C.cajan_14460"/>
</dbReference>
<evidence type="ECO:0000313" key="5">
    <source>
        <dbReference type="Proteomes" id="UP000075243"/>
    </source>
</evidence>
<dbReference type="PROSITE" id="PS50157">
    <property type="entry name" value="ZINC_FINGER_C2H2_2"/>
    <property type="match status" value="1"/>
</dbReference>
<dbReference type="GO" id="GO:0000976">
    <property type="term" value="F:transcription cis-regulatory region binding"/>
    <property type="evidence" value="ECO:0007669"/>
    <property type="project" value="EnsemblPlants"/>
</dbReference>
<dbReference type="EMBL" id="CM003612">
    <property type="protein sequence ID" value="KYP59454.1"/>
    <property type="molecule type" value="Genomic_DNA"/>
</dbReference>
<dbReference type="GO" id="GO:0008270">
    <property type="term" value="F:zinc ion binding"/>
    <property type="evidence" value="ECO:0007669"/>
    <property type="project" value="UniProtKB-KW"/>
</dbReference>
<evidence type="ECO:0000259" key="3">
    <source>
        <dbReference type="PROSITE" id="PS50157"/>
    </source>
</evidence>
<dbReference type="Gene3D" id="3.30.160.60">
    <property type="entry name" value="Classic Zinc Finger"/>
    <property type="match status" value="1"/>
</dbReference>
<dbReference type="InterPro" id="IPR044299">
    <property type="entry name" value="GIS3/ZFP5/ZFP6"/>
</dbReference>
<gene>
    <name evidence="4" type="ORF">KK1_014890</name>
</gene>
<keyword evidence="1" id="KW-0479">Metal-binding</keyword>
<dbReference type="Proteomes" id="UP000075243">
    <property type="component" value="Chromosome 10"/>
</dbReference>
<name>A0A151SXD9_CAJCA</name>
<dbReference type="GO" id="GO:0009736">
    <property type="term" value="P:cytokinin-activated signaling pathway"/>
    <property type="evidence" value="ECO:0007669"/>
    <property type="project" value="EnsemblPlants"/>
</dbReference>
<evidence type="ECO:0000256" key="2">
    <source>
        <dbReference type="SAM" id="MobiDB-lite"/>
    </source>
</evidence>
<dbReference type="PROSITE" id="PS00028">
    <property type="entry name" value="ZINC_FINGER_C2H2_1"/>
    <property type="match status" value="1"/>
</dbReference>
<evidence type="ECO:0000313" key="4">
    <source>
        <dbReference type="EMBL" id="KYP59454.1"/>
    </source>
</evidence>
<dbReference type="OMA" id="WLCTTHA"/>
<evidence type="ECO:0000256" key="1">
    <source>
        <dbReference type="PROSITE-ProRule" id="PRU00042"/>
    </source>
</evidence>
<dbReference type="GO" id="GO:0009740">
    <property type="term" value="P:gibberellic acid mediated signaling pathway"/>
    <property type="evidence" value="ECO:0007669"/>
    <property type="project" value="EnsemblPlants"/>
</dbReference>
<feature type="region of interest" description="Disordered" evidence="2">
    <location>
        <begin position="1"/>
        <end position="38"/>
    </location>
</feature>
<dbReference type="AlphaFoldDB" id="A0A151SXD9"/>
<keyword evidence="5" id="KW-1185">Reference proteome</keyword>
<keyword evidence="1" id="KW-0862">Zinc</keyword>
<proteinExistence type="predicted"/>
<dbReference type="InterPro" id="IPR036236">
    <property type="entry name" value="Znf_C2H2_sf"/>
</dbReference>
<accession>A0A151SXD9</accession>
<feature type="compositionally biased region" description="Basic and acidic residues" evidence="2">
    <location>
        <begin position="28"/>
        <end position="38"/>
    </location>
</feature>
<dbReference type="PANTHER" id="PTHR46353">
    <property type="entry name" value="ZINC FINGER PROTEIN 5"/>
    <property type="match status" value="1"/>
</dbReference>
<dbReference type="PANTHER" id="PTHR46353:SF9">
    <property type="entry name" value="ZINC FINGER PROTEIN GIS3"/>
    <property type="match status" value="1"/>
</dbReference>
<keyword evidence="1" id="KW-0863">Zinc-finger</keyword>
<dbReference type="GO" id="GO:0009788">
    <property type="term" value="P:negative regulation of abscisic acid-activated signaling pathway"/>
    <property type="evidence" value="ECO:0007669"/>
    <property type="project" value="EnsemblPlants"/>
</dbReference>
<dbReference type="GO" id="GO:0003700">
    <property type="term" value="F:DNA-binding transcription factor activity"/>
    <property type="evidence" value="ECO:0007669"/>
    <property type="project" value="TreeGrafter"/>
</dbReference>
<feature type="domain" description="C2H2-type" evidence="3">
    <location>
        <begin position="43"/>
        <end position="70"/>
    </location>
</feature>
<dbReference type="GO" id="GO:0010090">
    <property type="term" value="P:trichome morphogenesis"/>
    <property type="evidence" value="ECO:0007669"/>
    <property type="project" value="InterPro"/>
</dbReference>
<sequence length="176" mass="18938">MAEIEYHARSSSSTPPPLKLFGININKSPKEDTDESSRSNRKYECQYCCREFANSQALGGHQNAHKKERQLLKRAQMQAASGFVASHIQNAIMSSGFSSPYHQPLSWLCTTHAGVGSGVDPNISGAFVAPERHVVYAAAATVFTDGRGHGHPLPGFGDFKSGGGERGLGLDLHLSL</sequence>
<reference evidence="4 5" key="1">
    <citation type="journal article" date="2012" name="Nat. Biotechnol.">
        <title>Draft genome sequence of pigeonpea (Cajanus cajan), an orphan legume crop of resource-poor farmers.</title>
        <authorList>
            <person name="Varshney R.K."/>
            <person name="Chen W."/>
            <person name="Li Y."/>
            <person name="Bharti A.K."/>
            <person name="Saxena R.K."/>
            <person name="Schlueter J.A."/>
            <person name="Donoghue M.T."/>
            <person name="Azam S."/>
            <person name="Fan G."/>
            <person name="Whaley A.M."/>
            <person name="Farmer A.D."/>
            <person name="Sheridan J."/>
            <person name="Iwata A."/>
            <person name="Tuteja R."/>
            <person name="Penmetsa R.V."/>
            <person name="Wu W."/>
            <person name="Upadhyaya H.D."/>
            <person name="Yang S.P."/>
            <person name="Shah T."/>
            <person name="Saxena K.B."/>
            <person name="Michael T."/>
            <person name="McCombie W.R."/>
            <person name="Yang B."/>
            <person name="Zhang G."/>
            <person name="Yang H."/>
            <person name="Wang J."/>
            <person name="Spillane C."/>
            <person name="Cook D.R."/>
            <person name="May G.D."/>
            <person name="Xu X."/>
            <person name="Jackson S.A."/>
        </authorList>
    </citation>
    <scope>NUCLEOTIDE SEQUENCE [LARGE SCALE GENOMIC DNA]</scope>
    <source>
        <strain evidence="5">cv. Asha</strain>
    </source>
</reference>
<dbReference type="OrthoDB" id="772256at2759"/>
<dbReference type="SUPFAM" id="SSF57667">
    <property type="entry name" value="beta-beta-alpha zinc fingers"/>
    <property type="match status" value="1"/>
</dbReference>